<evidence type="ECO:0000313" key="2">
    <source>
        <dbReference type="Proteomes" id="UP000292583"/>
    </source>
</evidence>
<reference evidence="1 2" key="1">
    <citation type="submission" date="2018-07" db="EMBL/GenBank/DDBJ databases">
        <title>Campylobacter zealandensis sp. nov., isolated from birds and water in New Zealand.</title>
        <authorList>
            <person name="Wilkinson D.A."/>
            <person name="Biggs P.J."/>
            <person name="French N.P."/>
            <person name="Midwinter A.C."/>
        </authorList>
    </citation>
    <scope>NUCLEOTIDE SEQUENCE [LARGE SCALE GENOMIC DNA]</scope>
    <source>
        <strain evidence="1 2">B423b</strain>
    </source>
</reference>
<comment type="caution">
    <text evidence="1">The sequence shown here is derived from an EMBL/GenBank/DDBJ whole genome shotgun (WGS) entry which is preliminary data.</text>
</comment>
<dbReference type="RefSeq" id="WP_131162891.1">
    <property type="nucleotide sequence ID" value="NZ_CP076657.1"/>
</dbReference>
<name>A0A4Q9JUS3_9BACT</name>
<protein>
    <submittedName>
        <fullName evidence="1">YkgJ family cysteine cluster protein</fullName>
    </submittedName>
</protein>
<dbReference type="PANTHER" id="PTHR35866:SF1">
    <property type="entry name" value="YKGJ FAMILY CYSTEINE CLUSTER PROTEIN"/>
    <property type="match status" value="1"/>
</dbReference>
<dbReference type="AlphaFoldDB" id="A0A4Q9JUS3"/>
<organism evidence="1 2">
    <name type="scientific">Campylobacter novaezeelandiae</name>
    <dbReference type="NCBI Taxonomy" id="2267891"/>
    <lineage>
        <taxon>Bacteria</taxon>
        <taxon>Pseudomonadati</taxon>
        <taxon>Campylobacterota</taxon>
        <taxon>Epsilonproteobacteria</taxon>
        <taxon>Campylobacterales</taxon>
        <taxon>Campylobacteraceae</taxon>
        <taxon>Campylobacter</taxon>
    </lineage>
</organism>
<keyword evidence="2" id="KW-1185">Reference proteome</keyword>
<dbReference type="Pfam" id="PF03692">
    <property type="entry name" value="CxxCxxCC"/>
    <property type="match status" value="1"/>
</dbReference>
<dbReference type="OrthoDB" id="9810361at2"/>
<sequence>MIYEKDFPYAFDENACAKCGGKCCTGESGNIFINNEEINLLSDYLKLDKKQFMEQFIKKVGLRYSLKEVEFEQGYACVFFDQIKRNCSIYELRPKQCKTFPFWKYFKYHKEELQKECIGIYYLS</sequence>
<accession>A0A4Q9JUS3</accession>
<dbReference type="EMBL" id="QPGR01000007">
    <property type="protein sequence ID" value="TBR81093.1"/>
    <property type="molecule type" value="Genomic_DNA"/>
</dbReference>
<gene>
    <name evidence="1" type="ORF">DU473_04635</name>
</gene>
<evidence type="ECO:0000313" key="1">
    <source>
        <dbReference type="EMBL" id="TBR81093.1"/>
    </source>
</evidence>
<proteinExistence type="predicted"/>
<dbReference type="InterPro" id="IPR005358">
    <property type="entry name" value="Puta_zinc/iron-chelating_dom"/>
</dbReference>
<dbReference type="PANTHER" id="PTHR35866">
    <property type="entry name" value="PUTATIVE-RELATED"/>
    <property type="match status" value="1"/>
</dbReference>
<dbReference type="Proteomes" id="UP000292583">
    <property type="component" value="Unassembled WGS sequence"/>
</dbReference>